<organism evidence="1 2">
    <name type="scientific">Usitatibacter rugosus</name>
    <dbReference type="NCBI Taxonomy" id="2732067"/>
    <lineage>
        <taxon>Bacteria</taxon>
        <taxon>Pseudomonadati</taxon>
        <taxon>Pseudomonadota</taxon>
        <taxon>Betaproteobacteria</taxon>
        <taxon>Nitrosomonadales</taxon>
        <taxon>Usitatibacteraceae</taxon>
        <taxon>Usitatibacter</taxon>
    </lineage>
</organism>
<dbReference type="Proteomes" id="UP000501534">
    <property type="component" value="Chromosome"/>
</dbReference>
<dbReference type="AlphaFoldDB" id="A0A6M4GUX4"/>
<protein>
    <submittedName>
        <fullName evidence="1">Uncharacterized protein</fullName>
    </submittedName>
</protein>
<sequence>MDIRVYIRDQLQAKLVEVNDEIRHYPQPIARCDVQLGGLHEERTRLHEALQWLDRTPGS</sequence>
<accession>A0A6M4GUX4</accession>
<keyword evidence="2" id="KW-1185">Reference proteome</keyword>
<proteinExistence type="predicted"/>
<name>A0A6M4GUX4_9PROT</name>
<dbReference type="KEGG" id="uru:DSM104443_02016"/>
<dbReference type="EMBL" id="CP053069">
    <property type="protein sequence ID" value="QJR10946.1"/>
    <property type="molecule type" value="Genomic_DNA"/>
</dbReference>
<gene>
    <name evidence="1" type="ORF">DSM104443_02016</name>
</gene>
<reference evidence="1 2" key="1">
    <citation type="submission" date="2020-04" db="EMBL/GenBank/DDBJ databases">
        <title>Usitatibacter rugosus gen. nov., sp. nov. and Usitatibacter palustris sp. nov., novel members of Usitatibacteraceae fam. nov. within the order Nitrosomonadales isolated from soil.</title>
        <authorList>
            <person name="Huber K.J."/>
            <person name="Neumann-Schaal M."/>
            <person name="Geppert A."/>
            <person name="Luckner M."/>
            <person name="Wanner G."/>
            <person name="Overmann J."/>
        </authorList>
    </citation>
    <scope>NUCLEOTIDE SEQUENCE [LARGE SCALE GENOMIC DNA]</scope>
    <source>
        <strain evidence="1 2">0125_3</strain>
    </source>
</reference>
<evidence type="ECO:0000313" key="2">
    <source>
        <dbReference type="Proteomes" id="UP000501534"/>
    </source>
</evidence>
<evidence type="ECO:0000313" key="1">
    <source>
        <dbReference type="EMBL" id="QJR10946.1"/>
    </source>
</evidence>
<dbReference type="RefSeq" id="WP_171091862.1">
    <property type="nucleotide sequence ID" value="NZ_CP053069.1"/>
</dbReference>